<comment type="subcellular location">
    <subcellularLocation>
        <location evidence="1">Membrane</location>
        <topology evidence="1">Multi-pass membrane protein</topology>
    </subcellularLocation>
</comment>
<comment type="similarity">
    <text evidence="2">Belongs to the acetate uptake transporter (AceTr) (TC 2.A.96) family.</text>
</comment>
<dbReference type="PANTHER" id="PTHR31123:SF1">
    <property type="entry name" value="ACCUMULATION OF DYADS PROTEIN 2-RELATED"/>
    <property type="match status" value="1"/>
</dbReference>
<keyword evidence="5 6" id="KW-0472">Membrane</keyword>
<keyword evidence="3 6" id="KW-0812">Transmembrane</keyword>
<proteinExistence type="inferred from homology"/>
<evidence type="ECO:0000256" key="5">
    <source>
        <dbReference type="ARBA" id="ARBA00023136"/>
    </source>
</evidence>
<feature type="transmembrane region" description="Helical" evidence="6">
    <location>
        <begin position="191"/>
        <end position="212"/>
    </location>
</feature>
<dbReference type="GO" id="GO:0015123">
    <property type="term" value="F:acetate transmembrane transporter activity"/>
    <property type="evidence" value="ECO:0007669"/>
    <property type="project" value="TreeGrafter"/>
</dbReference>
<comment type="caution">
    <text evidence="7">The sequence shown here is derived from an EMBL/GenBank/DDBJ whole genome shotgun (WGS) entry which is preliminary data.</text>
</comment>
<dbReference type="InterPro" id="IPR051633">
    <property type="entry name" value="AceTr"/>
</dbReference>
<evidence type="ECO:0000256" key="6">
    <source>
        <dbReference type="SAM" id="Phobius"/>
    </source>
</evidence>
<evidence type="ECO:0000256" key="4">
    <source>
        <dbReference type="ARBA" id="ARBA00022989"/>
    </source>
</evidence>
<reference evidence="7" key="1">
    <citation type="submission" date="2022-10" db="EMBL/GenBank/DDBJ databases">
        <title>Determination and structural analysis of whole genome sequence of Sarocladium strictum F4-1.</title>
        <authorList>
            <person name="Hu L."/>
            <person name="Jiang Y."/>
        </authorList>
    </citation>
    <scope>NUCLEOTIDE SEQUENCE</scope>
    <source>
        <strain evidence="7">F4-1</strain>
    </source>
</reference>
<organism evidence="7 8">
    <name type="scientific">Sarocladium strictum</name>
    <name type="common">Black bundle disease fungus</name>
    <name type="synonym">Acremonium strictum</name>
    <dbReference type="NCBI Taxonomy" id="5046"/>
    <lineage>
        <taxon>Eukaryota</taxon>
        <taxon>Fungi</taxon>
        <taxon>Dikarya</taxon>
        <taxon>Ascomycota</taxon>
        <taxon>Pezizomycotina</taxon>
        <taxon>Sordariomycetes</taxon>
        <taxon>Hypocreomycetidae</taxon>
        <taxon>Hypocreales</taxon>
        <taxon>Sarocladiaceae</taxon>
        <taxon>Sarocladium</taxon>
    </lineage>
</organism>
<name>A0AA39GCG4_SARSR</name>
<dbReference type="PANTHER" id="PTHR31123">
    <property type="entry name" value="ACCUMULATION OF DYADS PROTEIN 2-RELATED"/>
    <property type="match status" value="1"/>
</dbReference>
<feature type="transmembrane region" description="Helical" evidence="6">
    <location>
        <begin position="224"/>
        <end position="244"/>
    </location>
</feature>
<feature type="transmembrane region" description="Helical" evidence="6">
    <location>
        <begin position="66"/>
        <end position="87"/>
    </location>
</feature>
<dbReference type="GO" id="GO:0005886">
    <property type="term" value="C:plasma membrane"/>
    <property type="evidence" value="ECO:0007669"/>
    <property type="project" value="TreeGrafter"/>
</dbReference>
<feature type="transmembrane region" description="Helical" evidence="6">
    <location>
        <begin position="164"/>
        <end position="185"/>
    </location>
</feature>
<evidence type="ECO:0000256" key="3">
    <source>
        <dbReference type="ARBA" id="ARBA00022692"/>
    </source>
</evidence>
<feature type="transmembrane region" description="Helical" evidence="6">
    <location>
        <begin position="137"/>
        <end position="157"/>
    </location>
</feature>
<accession>A0AA39GCG4</accession>
<dbReference type="Proteomes" id="UP001175261">
    <property type="component" value="Unassembled WGS sequence"/>
</dbReference>
<dbReference type="AlphaFoldDB" id="A0AA39GCG4"/>
<dbReference type="Pfam" id="PF01184">
    <property type="entry name" value="Gpr1_Fun34_YaaH"/>
    <property type="match status" value="1"/>
</dbReference>
<feature type="transmembrane region" description="Helical" evidence="6">
    <location>
        <begin position="99"/>
        <end position="117"/>
    </location>
</feature>
<dbReference type="InterPro" id="IPR000791">
    <property type="entry name" value="Gpr1/Fun34/SatP-like"/>
</dbReference>
<protein>
    <submittedName>
        <fullName evidence="7">Uncharacterized protein</fullName>
    </submittedName>
</protein>
<keyword evidence="8" id="KW-1185">Reference proteome</keyword>
<dbReference type="EMBL" id="JAPDFR010000008">
    <property type="protein sequence ID" value="KAK0384476.1"/>
    <property type="molecule type" value="Genomic_DNA"/>
</dbReference>
<evidence type="ECO:0000313" key="8">
    <source>
        <dbReference type="Proteomes" id="UP001175261"/>
    </source>
</evidence>
<keyword evidence="4 6" id="KW-1133">Transmembrane helix</keyword>
<dbReference type="NCBIfam" id="NF038013">
    <property type="entry name" value="AceTr_1"/>
    <property type="match status" value="1"/>
</dbReference>
<sequence length="281" mass="30007">MSETTATNGQGAHLDFANGQQSTAPNEQAYYQNGFHEHGGVLPKPHQATVSQVYAPVSKPANPGPLGLISFALTTFCLGFYQCGVGLPGANSFGNVGPYQVIFGLALFMGGAAQFVAGIMEFTVGNTFGTTVHVSYGAFWLSFALTIYPNSGVVAAYGNDGRALSVHLGIFLIAWFLVTVLFLVAALRTNVAIILVFSFLSLAFLFLACAEFVRATHPTTGLRLNRAGGAFAIIDALCAFYAGFSGVMTEDTTWVKFPLGELDYRTPIKKHRSHEASVKQQ</sequence>
<evidence type="ECO:0000256" key="2">
    <source>
        <dbReference type="ARBA" id="ARBA00005587"/>
    </source>
</evidence>
<evidence type="ECO:0000256" key="1">
    <source>
        <dbReference type="ARBA" id="ARBA00004141"/>
    </source>
</evidence>
<gene>
    <name evidence="7" type="ORF">NLU13_8562</name>
</gene>
<evidence type="ECO:0000313" key="7">
    <source>
        <dbReference type="EMBL" id="KAK0384476.1"/>
    </source>
</evidence>